<proteinExistence type="predicted"/>
<keyword evidence="3" id="KW-1185">Reference proteome</keyword>
<feature type="non-terminal residue" evidence="2">
    <location>
        <position position="70"/>
    </location>
</feature>
<dbReference type="AlphaFoldDB" id="A0A392QAA0"/>
<sequence>MPKMILAPHPPLSPLLLALFPLGGGKCCSPWRDWETASPKSVEVEYVEKKLIRLEPLLVRLRLFSCYGAP</sequence>
<evidence type="ECO:0008006" key="4">
    <source>
        <dbReference type="Google" id="ProtNLM"/>
    </source>
</evidence>
<comment type="caution">
    <text evidence="2">The sequence shown here is derived from an EMBL/GenBank/DDBJ whole genome shotgun (WGS) entry which is preliminary data.</text>
</comment>
<dbReference type="EMBL" id="LXQA010121768">
    <property type="protein sequence ID" value="MCI20802.1"/>
    <property type="molecule type" value="Genomic_DNA"/>
</dbReference>
<evidence type="ECO:0000256" key="1">
    <source>
        <dbReference type="SAM" id="SignalP"/>
    </source>
</evidence>
<name>A0A392QAA0_9FABA</name>
<dbReference type="Proteomes" id="UP000265520">
    <property type="component" value="Unassembled WGS sequence"/>
</dbReference>
<protein>
    <recommendedName>
        <fullName evidence="4">Secreted protein</fullName>
    </recommendedName>
</protein>
<accession>A0A392QAA0</accession>
<organism evidence="2 3">
    <name type="scientific">Trifolium medium</name>
    <dbReference type="NCBI Taxonomy" id="97028"/>
    <lineage>
        <taxon>Eukaryota</taxon>
        <taxon>Viridiplantae</taxon>
        <taxon>Streptophyta</taxon>
        <taxon>Embryophyta</taxon>
        <taxon>Tracheophyta</taxon>
        <taxon>Spermatophyta</taxon>
        <taxon>Magnoliopsida</taxon>
        <taxon>eudicotyledons</taxon>
        <taxon>Gunneridae</taxon>
        <taxon>Pentapetalae</taxon>
        <taxon>rosids</taxon>
        <taxon>fabids</taxon>
        <taxon>Fabales</taxon>
        <taxon>Fabaceae</taxon>
        <taxon>Papilionoideae</taxon>
        <taxon>50 kb inversion clade</taxon>
        <taxon>NPAAA clade</taxon>
        <taxon>Hologalegina</taxon>
        <taxon>IRL clade</taxon>
        <taxon>Trifolieae</taxon>
        <taxon>Trifolium</taxon>
    </lineage>
</organism>
<evidence type="ECO:0000313" key="3">
    <source>
        <dbReference type="Proteomes" id="UP000265520"/>
    </source>
</evidence>
<feature type="chain" id="PRO_5017408010" description="Secreted protein" evidence="1">
    <location>
        <begin position="28"/>
        <end position="70"/>
    </location>
</feature>
<feature type="signal peptide" evidence="1">
    <location>
        <begin position="1"/>
        <end position="27"/>
    </location>
</feature>
<keyword evidence="1" id="KW-0732">Signal</keyword>
<reference evidence="2 3" key="1">
    <citation type="journal article" date="2018" name="Front. Plant Sci.">
        <title>Red Clover (Trifolium pratense) and Zigzag Clover (T. medium) - A Picture of Genomic Similarities and Differences.</title>
        <authorList>
            <person name="Dluhosova J."/>
            <person name="Istvanek J."/>
            <person name="Nedelnik J."/>
            <person name="Repkova J."/>
        </authorList>
    </citation>
    <scope>NUCLEOTIDE SEQUENCE [LARGE SCALE GENOMIC DNA]</scope>
    <source>
        <strain evidence="3">cv. 10/8</strain>
        <tissue evidence="2">Leaf</tissue>
    </source>
</reference>
<evidence type="ECO:0000313" key="2">
    <source>
        <dbReference type="EMBL" id="MCI20802.1"/>
    </source>
</evidence>